<sequence>MTAVATVEDEVRAAVERYVQGVSTNDPALVMRAFSDDAVMWGYLGPEFVTQSAAAFAEQVVATAPAPDPAYASEIHSISVTGEVATAVLDERSYLGADFRNHFGLARIEGAWRIVSKVFTTR</sequence>
<dbReference type="InterPro" id="IPR039437">
    <property type="entry name" value="FrzH/put_lumazine-bd"/>
</dbReference>
<dbReference type="RefSeq" id="WP_243556177.1">
    <property type="nucleotide sequence ID" value="NZ_CP094528.1"/>
</dbReference>
<organism evidence="1 2">
    <name type="scientific">Agromyces larvae</name>
    <dbReference type="NCBI Taxonomy" id="2929802"/>
    <lineage>
        <taxon>Bacteria</taxon>
        <taxon>Bacillati</taxon>
        <taxon>Actinomycetota</taxon>
        <taxon>Actinomycetes</taxon>
        <taxon>Micrococcales</taxon>
        <taxon>Microbacteriaceae</taxon>
        <taxon>Agromyces</taxon>
    </lineage>
</organism>
<dbReference type="CDD" id="cd00531">
    <property type="entry name" value="NTF2_like"/>
    <property type="match status" value="1"/>
</dbReference>
<dbReference type="InterPro" id="IPR032710">
    <property type="entry name" value="NTF2-like_dom_sf"/>
</dbReference>
<gene>
    <name evidence="1" type="ORF">MTO99_00955</name>
</gene>
<name>A0ABY4BZQ9_9MICO</name>
<dbReference type="SUPFAM" id="SSF54427">
    <property type="entry name" value="NTF2-like"/>
    <property type="match status" value="1"/>
</dbReference>
<keyword evidence="2" id="KW-1185">Reference proteome</keyword>
<evidence type="ECO:0000313" key="2">
    <source>
        <dbReference type="Proteomes" id="UP000832097"/>
    </source>
</evidence>
<accession>A0ABY4BZQ9</accession>
<protein>
    <submittedName>
        <fullName evidence="1">Nuclear transport factor 2 family protein</fullName>
    </submittedName>
</protein>
<proteinExistence type="predicted"/>
<evidence type="ECO:0000313" key="1">
    <source>
        <dbReference type="EMBL" id="UOE44394.1"/>
    </source>
</evidence>
<reference evidence="1 2" key="1">
    <citation type="submission" date="2022-03" db="EMBL/GenBank/DDBJ databases">
        <title>Mucilaginibacter sp. isolated from the gut of Protaetia brevitarsis seulensis larvae.</title>
        <authorList>
            <person name="Won M."/>
            <person name="Kim S.-J."/>
            <person name="Kwon S.-W."/>
        </authorList>
    </citation>
    <scope>NUCLEOTIDE SEQUENCE [LARGE SCALE GENOMIC DNA]</scope>
    <source>
        <strain evidence="1 2">CFWR-12</strain>
    </source>
</reference>
<dbReference type="Pfam" id="PF12893">
    <property type="entry name" value="Lumazine_bd_2"/>
    <property type="match status" value="1"/>
</dbReference>
<dbReference type="Gene3D" id="3.10.450.50">
    <property type="match status" value="1"/>
</dbReference>
<dbReference type="Proteomes" id="UP000832097">
    <property type="component" value="Chromosome"/>
</dbReference>
<dbReference type="EMBL" id="CP094528">
    <property type="protein sequence ID" value="UOE44394.1"/>
    <property type="molecule type" value="Genomic_DNA"/>
</dbReference>